<evidence type="ECO:0000313" key="1">
    <source>
        <dbReference type="EMBL" id="KAG0142867.1"/>
    </source>
</evidence>
<sequence length="69" mass="8083">METWTPPGYELWRPNKWSAFGFCQAGEEHLHDVGLHQWCQLTNPFPAQAHNHHYHVEERSEAKAEADDL</sequence>
<evidence type="ECO:0000313" key="2">
    <source>
        <dbReference type="Proteomes" id="UP000886653"/>
    </source>
</evidence>
<dbReference type="AlphaFoldDB" id="A0A9P6T895"/>
<proteinExistence type="predicted"/>
<gene>
    <name evidence="1" type="ORF">CROQUDRAFT_97015</name>
</gene>
<keyword evidence="2" id="KW-1185">Reference proteome</keyword>
<organism evidence="1 2">
    <name type="scientific">Cronartium quercuum f. sp. fusiforme G11</name>
    <dbReference type="NCBI Taxonomy" id="708437"/>
    <lineage>
        <taxon>Eukaryota</taxon>
        <taxon>Fungi</taxon>
        <taxon>Dikarya</taxon>
        <taxon>Basidiomycota</taxon>
        <taxon>Pucciniomycotina</taxon>
        <taxon>Pucciniomycetes</taxon>
        <taxon>Pucciniales</taxon>
        <taxon>Coleosporiaceae</taxon>
        <taxon>Cronartium</taxon>
    </lineage>
</organism>
<reference evidence="1" key="1">
    <citation type="submission" date="2013-11" db="EMBL/GenBank/DDBJ databases">
        <title>Genome sequence of the fusiform rust pathogen reveals effectors for host alternation and coevolution with pine.</title>
        <authorList>
            <consortium name="DOE Joint Genome Institute"/>
            <person name="Smith K."/>
            <person name="Pendleton A."/>
            <person name="Kubisiak T."/>
            <person name="Anderson C."/>
            <person name="Salamov A."/>
            <person name="Aerts A."/>
            <person name="Riley R."/>
            <person name="Clum A."/>
            <person name="Lindquist E."/>
            <person name="Ence D."/>
            <person name="Campbell M."/>
            <person name="Kronenberg Z."/>
            <person name="Feau N."/>
            <person name="Dhillon B."/>
            <person name="Hamelin R."/>
            <person name="Burleigh J."/>
            <person name="Smith J."/>
            <person name="Yandell M."/>
            <person name="Nelson C."/>
            <person name="Grigoriev I."/>
            <person name="Davis J."/>
        </authorList>
    </citation>
    <scope>NUCLEOTIDE SEQUENCE</scope>
    <source>
        <strain evidence="1">G11</strain>
    </source>
</reference>
<name>A0A9P6T895_9BASI</name>
<protein>
    <submittedName>
        <fullName evidence="1">Uncharacterized protein</fullName>
    </submittedName>
</protein>
<accession>A0A9P6T895</accession>
<dbReference type="EMBL" id="MU167335">
    <property type="protein sequence ID" value="KAG0142867.1"/>
    <property type="molecule type" value="Genomic_DNA"/>
</dbReference>
<comment type="caution">
    <text evidence="1">The sequence shown here is derived from an EMBL/GenBank/DDBJ whole genome shotgun (WGS) entry which is preliminary data.</text>
</comment>
<dbReference type="Proteomes" id="UP000886653">
    <property type="component" value="Unassembled WGS sequence"/>
</dbReference>